<dbReference type="Pfam" id="PF00528">
    <property type="entry name" value="BPD_transp_1"/>
    <property type="match status" value="1"/>
</dbReference>
<dbReference type="InterPro" id="IPR050809">
    <property type="entry name" value="UgpAE/MalFG_permease"/>
</dbReference>
<dbReference type="InterPro" id="IPR000515">
    <property type="entry name" value="MetI-like"/>
</dbReference>
<dbReference type="GO" id="GO:0055085">
    <property type="term" value="P:transmembrane transport"/>
    <property type="evidence" value="ECO:0007669"/>
    <property type="project" value="InterPro"/>
</dbReference>
<comment type="caution">
    <text evidence="9">The sequence shown here is derived from an EMBL/GenBank/DDBJ whole genome shotgun (WGS) entry which is preliminary data.</text>
</comment>
<feature type="domain" description="ABC transmembrane type-1" evidence="8">
    <location>
        <begin position="70"/>
        <end position="287"/>
    </location>
</feature>
<reference evidence="9 10" key="1">
    <citation type="submission" date="2019-04" db="EMBL/GenBank/DDBJ databases">
        <title>Cohnella sp. nov. isolated from preserved vegetables.</title>
        <authorList>
            <person name="Lin S.-Y."/>
            <person name="Hung M.-H."/>
            <person name="Young C.-C."/>
        </authorList>
    </citation>
    <scope>NUCLEOTIDE SEQUENCE [LARGE SCALE GENOMIC DNA]</scope>
    <source>
        <strain evidence="9 10">CC-MHH1044</strain>
    </source>
</reference>
<evidence type="ECO:0000256" key="1">
    <source>
        <dbReference type="ARBA" id="ARBA00004651"/>
    </source>
</evidence>
<protein>
    <submittedName>
        <fullName evidence="9">Sugar ABC transporter permease</fullName>
    </submittedName>
</protein>
<dbReference type="PANTHER" id="PTHR43227">
    <property type="entry name" value="BLL4140 PROTEIN"/>
    <property type="match status" value="1"/>
</dbReference>
<dbReference type="PROSITE" id="PS50928">
    <property type="entry name" value="ABC_TM1"/>
    <property type="match status" value="1"/>
</dbReference>
<keyword evidence="4 7" id="KW-0812">Transmembrane</keyword>
<dbReference type="RefSeq" id="WP_136368542.1">
    <property type="nucleotide sequence ID" value="NZ_SSOB01000004.1"/>
</dbReference>
<keyword evidence="6 7" id="KW-0472">Membrane</keyword>
<gene>
    <name evidence="9" type="ORF">E6C55_04230</name>
</gene>
<keyword evidence="3" id="KW-1003">Cell membrane</keyword>
<feature type="transmembrane region" description="Helical" evidence="7">
    <location>
        <begin position="207"/>
        <end position="228"/>
    </location>
</feature>
<evidence type="ECO:0000256" key="6">
    <source>
        <dbReference type="ARBA" id="ARBA00023136"/>
    </source>
</evidence>
<dbReference type="AlphaFoldDB" id="A0A4S4C6W3"/>
<evidence type="ECO:0000256" key="7">
    <source>
        <dbReference type="RuleBase" id="RU363032"/>
    </source>
</evidence>
<evidence type="ECO:0000256" key="5">
    <source>
        <dbReference type="ARBA" id="ARBA00022989"/>
    </source>
</evidence>
<dbReference type="CDD" id="cd06261">
    <property type="entry name" value="TM_PBP2"/>
    <property type="match status" value="1"/>
</dbReference>
<evidence type="ECO:0000313" key="9">
    <source>
        <dbReference type="EMBL" id="THF83386.1"/>
    </source>
</evidence>
<dbReference type="Gene3D" id="1.10.3720.10">
    <property type="entry name" value="MetI-like"/>
    <property type="match status" value="1"/>
</dbReference>
<dbReference type="OrthoDB" id="9785836at2"/>
<dbReference type="Proteomes" id="UP000310636">
    <property type="component" value="Unassembled WGS sequence"/>
</dbReference>
<feature type="transmembrane region" description="Helical" evidence="7">
    <location>
        <begin position="74"/>
        <end position="98"/>
    </location>
</feature>
<name>A0A4S4C6W3_9BACL</name>
<accession>A0A4S4C6W3</accession>
<sequence>MIKEFRKNRMLFLMMVPSVVYFFLLCYLPMAGTVLAFKSYRFDKGIFGSPWAGLANFEFFFRSGKALLVTSNTVLYNAAFIVSGLVLQLAVAIVIAEMGGRFIKKAAQSILLFPFFLSWVVVGAIVYNLFNYDYGYLNVLLQAMGLPQQDFYSSPGWWKYILLFFNNWKYVGYNSLIYLAAIIGIDRSLYEAAAIDGANVFQRIRRITLPLIVPTTVIMVLLSIGNIFRGNFDLFYQLVGTNGLLYDATDVIDTFVFRSLLGSQDIGMSAATGLYQSVVCFVIILITNAIVRRVQPDYSLF</sequence>
<feature type="transmembrane region" description="Helical" evidence="7">
    <location>
        <begin position="110"/>
        <end position="130"/>
    </location>
</feature>
<comment type="subcellular location">
    <subcellularLocation>
        <location evidence="1 7">Cell membrane</location>
        <topology evidence="1 7">Multi-pass membrane protein</topology>
    </subcellularLocation>
</comment>
<evidence type="ECO:0000256" key="4">
    <source>
        <dbReference type="ARBA" id="ARBA00022692"/>
    </source>
</evidence>
<dbReference type="SUPFAM" id="SSF161098">
    <property type="entry name" value="MetI-like"/>
    <property type="match status" value="1"/>
</dbReference>
<keyword evidence="10" id="KW-1185">Reference proteome</keyword>
<comment type="similarity">
    <text evidence="7">Belongs to the binding-protein-dependent transport system permease family.</text>
</comment>
<evidence type="ECO:0000256" key="3">
    <source>
        <dbReference type="ARBA" id="ARBA00022475"/>
    </source>
</evidence>
<evidence type="ECO:0000259" key="8">
    <source>
        <dbReference type="PROSITE" id="PS50928"/>
    </source>
</evidence>
<keyword evidence="2 7" id="KW-0813">Transport</keyword>
<dbReference type="InterPro" id="IPR035906">
    <property type="entry name" value="MetI-like_sf"/>
</dbReference>
<evidence type="ECO:0000313" key="10">
    <source>
        <dbReference type="Proteomes" id="UP000310636"/>
    </source>
</evidence>
<dbReference type="GO" id="GO:0005886">
    <property type="term" value="C:plasma membrane"/>
    <property type="evidence" value="ECO:0007669"/>
    <property type="project" value="UniProtKB-SubCell"/>
</dbReference>
<dbReference type="PANTHER" id="PTHR43227:SF11">
    <property type="entry name" value="BLL4140 PROTEIN"/>
    <property type="match status" value="1"/>
</dbReference>
<organism evidence="9 10">
    <name type="scientific">Cohnella fermenti</name>
    <dbReference type="NCBI Taxonomy" id="2565925"/>
    <lineage>
        <taxon>Bacteria</taxon>
        <taxon>Bacillati</taxon>
        <taxon>Bacillota</taxon>
        <taxon>Bacilli</taxon>
        <taxon>Bacillales</taxon>
        <taxon>Paenibacillaceae</taxon>
        <taxon>Cohnella</taxon>
    </lineage>
</organism>
<feature type="transmembrane region" description="Helical" evidence="7">
    <location>
        <begin position="170"/>
        <end position="186"/>
    </location>
</feature>
<proteinExistence type="inferred from homology"/>
<dbReference type="EMBL" id="SSOB01000004">
    <property type="protein sequence ID" value="THF83386.1"/>
    <property type="molecule type" value="Genomic_DNA"/>
</dbReference>
<feature type="transmembrane region" description="Helical" evidence="7">
    <location>
        <begin position="273"/>
        <end position="291"/>
    </location>
</feature>
<keyword evidence="5 7" id="KW-1133">Transmembrane helix</keyword>
<evidence type="ECO:0000256" key="2">
    <source>
        <dbReference type="ARBA" id="ARBA00022448"/>
    </source>
</evidence>